<keyword evidence="12" id="KW-1185">Reference proteome</keyword>
<evidence type="ECO:0000256" key="4">
    <source>
        <dbReference type="ARBA" id="ARBA00022723"/>
    </source>
</evidence>
<keyword evidence="8" id="KW-0472">Membrane</keyword>
<organism evidence="11 12">
    <name type="scientific">Kozakia baliensis</name>
    <dbReference type="NCBI Taxonomy" id="153496"/>
    <lineage>
        <taxon>Bacteria</taxon>
        <taxon>Pseudomonadati</taxon>
        <taxon>Pseudomonadota</taxon>
        <taxon>Alphaproteobacteria</taxon>
        <taxon>Acetobacterales</taxon>
        <taxon>Acetobacteraceae</taxon>
        <taxon>Kozakia</taxon>
    </lineage>
</organism>
<dbReference type="STRING" id="153496.A0U89_11770"/>
<dbReference type="Proteomes" id="UP000179145">
    <property type="component" value="Chromosome"/>
</dbReference>
<dbReference type="Pfam" id="PF00034">
    <property type="entry name" value="Cytochrom_C"/>
    <property type="match status" value="2"/>
</dbReference>
<evidence type="ECO:0000256" key="8">
    <source>
        <dbReference type="ARBA" id="ARBA00023136"/>
    </source>
</evidence>
<dbReference type="GO" id="GO:0016614">
    <property type="term" value="F:oxidoreductase activity, acting on CH-OH group of donors"/>
    <property type="evidence" value="ECO:0007669"/>
    <property type="project" value="InterPro"/>
</dbReference>
<evidence type="ECO:0000256" key="3">
    <source>
        <dbReference type="ARBA" id="ARBA00022617"/>
    </source>
</evidence>
<dbReference type="GO" id="GO:0005506">
    <property type="term" value="F:iron ion binding"/>
    <property type="evidence" value="ECO:0007669"/>
    <property type="project" value="InterPro"/>
</dbReference>
<evidence type="ECO:0000256" key="10">
    <source>
        <dbReference type="PIRSR" id="PIRSR000018-51"/>
    </source>
</evidence>
<dbReference type="KEGG" id="kba:A0U89_11770"/>
<keyword evidence="5" id="KW-0732">Signal</keyword>
<evidence type="ECO:0000256" key="5">
    <source>
        <dbReference type="ARBA" id="ARBA00022729"/>
    </source>
</evidence>
<evidence type="ECO:0000313" key="12">
    <source>
        <dbReference type="Proteomes" id="UP000179145"/>
    </source>
</evidence>
<evidence type="ECO:0000256" key="6">
    <source>
        <dbReference type="ARBA" id="ARBA00022737"/>
    </source>
</evidence>
<feature type="binding site" description="covalent" evidence="9">
    <location>
        <position position="337"/>
    </location>
    <ligand>
        <name>heme c</name>
        <dbReference type="ChEBI" id="CHEBI:61717"/>
        <label>3</label>
    </ligand>
</feature>
<dbReference type="AlphaFoldDB" id="A0A1D8UVM7"/>
<dbReference type="RefSeq" id="WP_070403259.1">
    <property type="nucleotide sequence ID" value="NZ_BJVW01000001.1"/>
</dbReference>
<dbReference type="InterPro" id="IPR036909">
    <property type="entry name" value="Cyt_c-like_dom_sf"/>
</dbReference>
<feature type="binding site" description="axial binding residue" evidence="10">
    <location>
        <position position="202"/>
    </location>
    <ligand>
        <name>heme c</name>
        <dbReference type="ChEBI" id="CHEBI:61717"/>
        <label>2</label>
    </ligand>
    <ligandPart>
        <name>Fe</name>
        <dbReference type="ChEBI" id="CHEBI:18248"/>
    </ligandPart>
</feature>
<feature type="binding site" description="axial binding residue" evidence="10">
    <location>
        <position position="338"/>
    </location>
    <ligand>
        <name>heme c</name>
        <dbReference type="ChEBI" id="CHEBI:61717"/>
        <label>3</label>
    </ligand>
    <ligandPart>
        <name>Fe</name>
        <dbReference type="ChEBI" id="CHEBI:18248"/>
    </ligandPart>
</feature>
<comment type="cofactor">
    <cofactor evidence="9">
        <name>heme c</name>
        <dbReference type="ChEBI" id="CHEBI:61717"/>
    </cofactor>
    <text evidence="9">Binds 3 heme c groups covalently per subunit.</text>
</comment>
<reference evidence="11 12" key="1">
    <citation type="journal article" date="2016" name="Microb. Cell Fact.">
        <title>Dissection of exopolysaccharide biosynthesis in Kozakia baliensis.</title>
        <authorList>
            <person name="Brandt J.U."/>
            <person name="Jakob F."/>
            <person name="Behr J."/>
            <person name="Geissler A.J."/>
            <person name="Vogel R.F."/>
        </authorList>
    </citation>
    <scope>NUCLEOTIDE SEQUENCE [LARGE SCALE GENOMIC DNA]</scope>
    <source>
        <strain evidence="11 12">DSM 14400</strain>
    </source>
</reference>
<feature type="binding site" description="covalent" evidence="9">
    <location>
        <position position="47"/>
    </location>
    <ligand>
        <name>heme c</name>
        <dbReference type="ChEBI" id="CHEBI:61717"/>
        <label>1</label>
    </ligand>
</feature>
<dbReference type="GO" id="GO:0009055">
    <property type="term" value="F:electron transfer activity"/>
    <property type="evidence" value="ECO:0007669"/>
    <property type="project" value="InterPro"/>
</dbReference>
<feature type="binding site" description="covalent" evidence="9">
    <location>
        <position position="198"/>
    </location>
    <ligand>
        <name>heme c</name>
        <dbReference type="ChEBI" id="CHEBI:61717"/>
        <label>2</label>
    </ligand>
</feature>
<protein>
    <submittedName>
        <fullName evidence="11">Alcohol dehydrogenase</fullName>
    </submittedName>
</protein>
<keyword evidence="2" id="KW-1003">Cell membrane</keyword>
<dbReference type="InterPro" id="IPR051459">
    <property type="entry name" value="Cytochrome_c-type_DH"/>
</dbReference>
<dbReference type="PROSITE" id="PS51007">
    <property type="entry name" value="CYTC"/>
    <property type="match status" value="3"/>
</dbReference>
<proteinExistence type="predicted"/>
<sequence length="443" mass="47472">MTSAFAKYAPLGLGLFFSTLPLAAKAQDAASSSVIEEGRYLAAASDCSACHTIKDGAAYAGGLPFALPIGTIYAPNITPDRQYGIGAYTEAEFSRALRQGIRRDGSALYPAMPYPSYARMSDHDIHALYVYFQNGVHAVPSAPPENKISWPLSMRWPMTVWRHLFAPTPEQARKNAARSFPSAAVARGAYLVEGPAHCGACHTPRAVTMQEKSLSSDQGDTYLAGGASVDGWTPTSLRQDDRIGLGRWNENDIVEFLRSGRNQHGSAFGGMSAAIEHGTQHLSDADLHAIAQYLLTLSPRHKNDAPWIYNEKTALALRHGDASQPGAKIYVDHCAACHRTDGRGYPPTFPPLAGNPVLMSDAVDSLVHIVQSGGALPSMKAAPSAFVMPSFGHMLNDAQIAAVVTFIRKSWGNNASPVTQEQVANLRKSAPAPVLQDPPVPTN</sequence>
<dbReference type="eggNOG" id="COG2010">
    <property type="taxonomic scope" value="Bacteria"/>
</dbReference>
<feature type="binding site" description="covalent" evidence="9">
    <location>
        <position position="50"/>
    </location>
    <ligand>
        <name>heme c</name>
        <dbReference type="ChEBI" id="CHEBI:61717"/>
        <label>1</label>
    </ligand>
</feature>
<dbReference type="PIRSF" id="PIRSF000018">
    <property type="entry name" value="Mb_ADH_cyt_c"/>
    <property type="match status" value="1"/>
</dbReference>
<dbReference type="GO" id="GO:0020037">
    <property type="term" value="F:heme binding"/>
    <property type="evidence" value="ECO:0007669"/>
    <property type="project" value="InterPro"/>
</dbReference>
<evidence type="ECO:0000256" key="2">
    <source>
        <dbReference type="ARBA" id="ARBA00022475"/>
    </source>
</evidence>
<feature type="binding site" description="covalent" evidence="9">
    <location>
        <position position="201"/>
    </location>
    <ligand>
        <name>heme c</name>
        <dbReference type="ChEBI" id="CHEBI:61717"/>
        <label>2</label>
    </ligand>
</feature>
<comment type="subcellular location">
    <subcellularLocation>
        <location evidence="1">Cell membrane</location>
    </subcellularLocation>
</comment>
<evidence type="ECO:0000256" key="1">
    <source>
        <dbReference type="ARBA" id="ARBA00004236"/>
    </source>
</evidence>
<dbReference type="PANTHER" id="PTHR35008:SF8">
    <property type="entry name" value="ALCOHOL DEHYDROGENASE CYTOCHROME C SUBUNIT"/>
    <property type="match status" value="1"/>
</dbReference>
<dbReference type="OrthoDB" id="9811281at2"/>
<dbReference type="PANTHER" id="PTHR35008">
    <property type="entry name" value="BLL4482 PROTEIN-RELATED"/>
    <property type="match status" value="1"/>
</dbReference>
<keyword evidence="4 10" id="KW-0479">Metal-binding</keyword>
<dbReference type="EMBL" id="CP014674">
    <property type="protein sequence ID" value="AOX17706.1"/>
    <property type="molecule type" value="Genomic_DNA"/>
</dbReference>
<evidence type="ECO:0000256" key="7">
    <source>
        <dbReference type="ARBA" id="ARBA00023004"/>
    </source>
</evidence>
<accession>A0A1D8UVM7</accession>
<dbReference type="Gene3D" id="1.10.760.10">
    <property type="entry name" value="Cytochrome c-like domain"/>
    <property type="match status" value="3"/>
</dbReference>
<feature type="binding site" description="axial binding residue" evidence="10">
    <location>
        <position position="51"/>
    </location>
    <ligand>
        <name>heme c</name>
        <dbReference type="ChEBI" id="CHEBI:61717"/>
        <label>1</label>
    </ligand>
    <ligandPart>
        <name>Fe</name>
        <dbReference type="ChEBI" id="CHEBI:18248"/>
    </ligandPart>
</feature>
<gene>
    <name evidence="11" type="ORF">A0U89_11770</name>
</gene>
<dbReference type="InterPro" id="IPR009056">
    <property type="entry name" value="Cyt_c-like_dom"/>
</dbReference>
<keyword evidence="6" id="KW-0677">Repeat</keyword>
<evidence type="ECO:0000313" key="11">
    <source>
        <dbReference type="EMBL" id="AOX17706.1"/>
    </source>
</evidence>
<feature type="binding site" description="covalent" evidence="9">
    <location>
        <position position="334"/>
    </location>
    <ligand>
        <name>heme c</name>
        <dbReference type="ChEBI" id="CHEBI:61717"/>
        <label>3</label>
    </ligand>
</feature>
<keyword evidence="7 10" id="KW-0408">Iron</keyword>
<dbReference type="SUPFAM" id="SSF46626">
    <property type="entry name" value="Cytochrome c"/>
    <property type="match status" value="3"/>
</dbReference>
<keyword evidence="3 9" id="KW-0349">Heme</keyword>
<dbReference type="InterPro" id="IPR014353">
    <property type="entry name" value="Membr-bd_ADH_cyt_c"/>
</dbReference>
<evidence type="ECO:0000256" key="9">
    <source>
        <dbReference type="PIRSR" id="PIRSR000018-50"/>
    </source>
</evidence>
<name>A0A1D8UVM7_9PROT</name>
<dbReference type="GO" id="GO:0005886">
    <property type="term" value="C:plasma membrane"/>
    <property type="evidence" value="ECO:0007669"/>
    <property type="project" value="UniProtKB-SubCell"/>
</dbReference>